<evidence type="ECO:0000313" key="7">
    <source>
        <dbReference type="EMBL" id="SEO58874.1"/>
    </source>
</evidence>
<feature type="chain" id="PRO_5011755034" description="Peptide methionine sulfoxide reductase MsrA" evidence="5">
    <location>
        <begin position="25"/>
        <end position="197"/>
    </location>
</feature>
<comment type="catalytic activity">
    <reaction evidence="3 4">
        <text>[thioredoxin]-disulfide + L-methionine + H2O = L-methionine (S)-S-oxide + [thioredoxin]-dithiol</text>
        <dbReference type="Rhea" id="RHEA:19993"/>
        <dbReference type="Rhea" id="RHEA-COMP:10698"/>
        <dbReference type="Rhea" id="RHEA-COMP:10700"/>
        <dbReference type="ChEBI" id="CHEBI:15377"/>
        <dbReference type="ChEBI" id="CHEBI:29950"/>
        <dbReference type="ChEBI" id="CHEBI:50058"/>
        <dbReference type="ChEBI" id="CHEBI:57844"/>
        <dbReference type="ChEBI" id="CHEBI:58772"/>
        <dbReference type="EC" id="1.8.4.11"/>
    </reaction>
</comment>
<feature type="active site" evidence="4">
    <location>
        <position position="35"/>
    </location>
</feature>
<evidence type="ECO:0000313" key="8">
    <source>
        <dbReference type="Proteomes" id="UP000199657"/>
    </source>
</evidence>
<name>A0A1H8QYF0_9GAMM</name>
<dbReference type="PANTHER" id="PTHR43774:SF1">
    <property type="entry name" value="PEPTIDE METHIONINE SULFOXIDE REDUCTASE MSRA 2"/>
    <property type="match status" value="1"/>
</dbReference>
<comment type="similarity">
    <text evidence="4">Belongs to the MsrA Met sulfoxide reductase family.</text>
</comment>
<evidence type="ECO:0000256" key="4">
    <source>
        <dbReference type="HAMAP-Rule" id="MF_01401"/>
    </source>
</evidence>
<feature type="domain" description="Peptide methionine sulphoxide reductase MsrA" evidence="6">
    <location>
        <begin position="28"/>
        <end position="178"/>
    </location>
</feature>
<dbReference type="EMBL" id="FOEG01000001">
    <property type="protein sequence ID" value="SEO58874.1"/>
    <property type="molecule type" value="Genomic_DNA"/>
</dbReference>
<dbReference type="AlphaFoldDB" id="A0A1H8QYF0"/>
<reference evidence="7 8" key="1">
    <citation type="submission" date="2016-10" db="EMBL/GenBank/DDBJ databases">
        <authorList>
            <person name="de Groot N.N."/>
        </authorList>
    </citation>
    <scope>NUCLEOTIDE SEQUENCE [LARGE SCALE GENOMIC DNA]</scope>
    <source>
        <strain evidence="7 8">CGMCC 1.6291</strain>
    </source>
</reference>
<sequence length="197" mass="22226">MSRTLLTGATGLLLALAIAGVAMAEERQAVFAGGCFWCMQPPYDELDGVLDTEVGYTGGHVEDPTYEQVTAGDTGHLEAVRVTYDPERIDYATLLKVFWRNIDPLDDGGQFCDRGEHYRAAIFVGNEAEREQAESSLQALEASGRFEDPVVTRIRDADTFYLAEDYHQDYYQKRPLRYRFYRTSCGRDARLDALWGD</sequence>
<evidence type="ECO:0000256" key="3">
    <source>
        <dbReference type="ARBA" id="ARBA00048782"/>
    </source>
</evidence>
<evidence type="ECO:0000256" key="5">
    <source>
        <dbReference type="SAM" id="SignalP"/>
    </source>
</evidence>
<dbReference type="HAMAP" id="MF_01401">
    <property type="entry name" value="MsrA"/>
    <property type="match status" value="1"/>
</dbReference>
<keyword evidence="1 4" id="KW-0560">Oxidoreductase</keyword>
<feature type="signal peptide" evidence="5">
    <location>
        <begin position="1"/>
        <end position="24"/>
    </location>
</feature>
<dbReference type="OrthoDB" id="4174719at2"/>
<protein>
    <recommendedName>
        <fullName evidence="4">Peptide methionine sulfoxide reductase MsrA</fullName>
        <shortName evidence="4">Protein-methionine-S-oxide reductase</shortName>
        <ecNumber evidence="4">1.8.4.11</ecNumber>
    </recommendedName>
    <alternativeName>
        <fullName evidence="4">Peptide-methionine (S)-S-oxide reductase</fullName>
        <shortName evidence="4">Peptide Met(O) reductase</shortName>
    </alternativeName>
</protein>
<organism evidence="7 8">
    <name type="scientific">Aquisalimonas asiatica</name>
    <dbReference type="NCBI Taxonomy" id="406100"/>
    <lineage>
        <taxon>Bacteria</taxon>
        <taxon>Pseudomonadati</taxon>
        <taxon>Pseudomonadota</taxon>
        <taxon>Gammaproteobacteria</taxon>
        <taxon>Chromatiales</taxon>
        <taxon>Ectothiorhodospiraceae</taxon>
        <taxon>Aquisalimonas</taxon>
    </lineage>
</organism>
<evidence type="ECO:0000256" key="1">
    <source>
        <dbReference type="ARBA" id="ARBA00023002"/>
    </source>
</evidence>
<dbReference type="RefSeq" id="WP_091640174.1">
    <property type="nucleotide sequence ID" value="NZ_FOEG01000001.1"/>
</dbReference>
<proteinExistence type="inferred from homology"/>
<dbReference type="InterPro" id="IPR036509">
    <property type="entry name" value="Met_Sox_Rdtase_MsrA_sf"/>
</dbReference>
<comment type="function">
    <text evidence="4">Has an important function as a repair enzyme for proteins that have been inactivated by oxidation. Catalyzes the reversible oxidation-reduction of methionine sulfoxide in proteins to methionine.</text>
</comment>
<dbReference type="NCBIfam" id="TIGR00401">
    <property type="entry name" value="msrA"/>
    <property type="match status" value="1"/>
</dbReference>
<dbReference type="InterPro" id="IPR002569">
    <property type="entry name" value="Met_Sox_Rdtase_MsrA_dom"/>
</dbReference>
<dbReference type="Proteomes" id="UP000199657">
    <property type="component" value="Unassembled WGS sequence"/>
</dbReference>
<dbReference type="Pfam" id="PF01625">
    <property type="entry name" value="PMSR"/>
    <property type="match status" value="1"/>
</dbReference>
<dbReference type="GO" id="GO:0033744">
    <property type="term" value="F:L-methionine:thioredoxin-disulfide S-oxidoreductase activity"/>
    <property type="evidence" value="ECO:0007669"/>
    <property type="project" value="RHEA"/>
</dbReference>
<dbReference type="PANTHER" id="PTHR43774">
    <property type="entry name" value="PEPTIDE METHIONINE SULFOXIDE REDUCTASE"/>
    <property type="match status" value="1"/>
</dbReference>
<dbReference type="Gene3D" id="3.30.1060.10">
    <property type="entry name" value="Peptide methionine sulphoxide reductase MsrA"/>
    <property type="match status" value="1"/>
</dbReference>
<accession>A0A1H8QYF0</accession>
<evidence type="ECO:0000256" key="2">
    <source>
        <dbReference type="ARBA" id="ARBA00047806"/>
    </source>
</evidence>
<comment type="catalytic activity">
    <reaction evidence="2 4">
        <text>L-methionyl-[protein] + [thioredoxin]-disulfide + H2O = L-methionyl-(S)-S-oxide-[protein] + [thioredoxin]-dithiol</text>
        <dbReference type="Rhea" id="RHEA:14217"/>
        <dbReference type="Rhea" id="RHEA-COMP:10698"/>
        <dbReference type="Rhea" id="RHEA-COMP:10700"/>
        <dbReference type="Rhea" id="RHEA-COMP:12313"/>
        <dbReference type="Rhea" id="RHEA-COMP:12315"/>
        <dbReference type="ChEBI" id="CHEBI:15377"/>
        <dbReference type="ChEBI" id="CHEBI:16044"/>
        <dbReference type="ChEBI" id="CHEBI:29950"/>
        <dbReference type="ChEBI" id="CHEBI:44120"/>
        <dbReference type="ChEBI" id="CHEBI:50058"/>
        <dbReference type="EC" id="1.8.4.11"/>
    </reaction>
</comment>
<dbReference type="SUPFAM" id="SSF55068">
    <property type="entry name" value="Peptide methionine sulfoxide reductase"/>
    <property type="match status" value="1"/>
</dbReference>
<dbReference type="GO" id="GO:0008113">
    <property type="term" value="F:peptide-methionine (S)-S-oxide reductase activity"/>
    <property type="evidence" value="ECO:0007669"/>
    <property type="project" value="UniProtKB-UniRule"/>
</dbReference>
<keyword evidence="8" id="KW-1185">Reference proteome</keyword>
<dbReference type="EC" id="1.8.4.11" evidence="4"/>
<gene>
    <name evidence="4" type="primary">msrA</name>
    <name evidence="7" type="ORF">SAMN04488052_101850</name>
</gene>
<dbReference type="STRING" id="406100.SAMN04488052_101850"/>
<keyword evidence="5" id="KW-0732">Signal</keyword>
<evidence type="ECO:0000259" key="6">
    <source>
        <dbReference type="Pfam" id="PF01625"/>
    </source>
</evidence>